<dbReference type="SUPFAM" id="SSF103473">
    <property type="entry name" value="MFS general substrate transporter"/>
    <property type="match status" value="1"/>
</dbReference>
<comment type="caution">
    <text evidence="10">The sequence shown here is derived from an EMBL/GenBank/DDBJ whole genome shotgun (WGS) entry which is preliminary data.</text>
</comment>
<feature type="transmembrane region" description="Helical" evidence="8">
    <location>
        <begin position="62"/>
        <end position="79"/>
    </location>
</feature>
<comment type="subcellular location">
    <subcellularLocation>
        <location evidence="1">Cell membrane</location>
        <topology evidence="1">Multi-pass membrane protein</topology>
    </subcellularLocation>
</comment>
<evidence type="ECO:0000313" key="11">
    <source>
        <dbReference type="Proteomes" id="UP001370100"/>
    </source>
</evidence>
<accession>A0ABU8N1I4</accession>
<evidence type="ECO:0000313" key="10">
    <source>
        <dbReference type="EMBL" id="MEJ2885810.1"/>
    </source>
</evidence>
<dbReference type="InterPro" id="IPR020846">
    <property type="entry name" value="MFS_dom"/>
</dbReference>
<keyword evidence="11" id="KW-1185">Reference proteome</keyword>
<keyword evidence="2" id="KW-0813">Transport</keyword>
<dbReference type="Proteomes" id="UP001370100">
    <property type="component" value="Unassembled WGS sequence"/>
</dbReference>
<feature type="transmembrane region" description="Helical" evidence="8">
    <location>
        <begin position="144"/>
        <end position="164"/>
    </location>
</feature>
<feature type="transmembrane region" description="Helical" evidence="8">
    <location>
        <begin position="472"/>
        <end position="495"/>
    </location>
</feature>
<keyword evidence="5 8" id="KW-1133">Transmembrane helix</keyword>
<feature type="transmembrane region" description="Helical" evidence="8">
    <location>
        <begin position="363"/>
        <end position="384"/>
    </location>
</feature>
<keyword evidence="4 8" id="KW-0812">Transmembrane</keyword>
<evidence type="ECO:0000256" key="8">
    <source>
        <dbReference type="SAM" id="Phobius"/>
    </source>
</evidence>
<sequence>MTGPTDDTVGRRADGRTWAGLGVLALVPLLLSLDVSVLFLALPRLSADLQPSSVELLWIGDVYPFLLAGSLVTMGSLGDRFGRRRLVLIGAALFGLASVVAAYSAGPWMLIVTRGALGVAGAMMLPNALALVTTMFTDAKQRSLAIGVYISCFMGGTAIGPAVGGLLLDHFWWGSAFLLGAPVMAALLLVGPFTIPELRERQTATLDVVSIVLSLVAMLALAHGLKDVARNGTTTENVAALTVGLVLGVLFVRRQFGLRVPLLDLRLFGNRAFTTGVLFMLFGSVVMAGTLLLSSQYLQQVLGLSPGAAGLWSVPAASGLVLASLAAPIITRRFRAPYVMATGVGVAVIGFLVLSRIGDGGDLAQLVLGLVLVQTGVGVCGPLGTDFVVNAAPEESTGAASALSQTGVELGSALGIAGLGTAGSVVYGATMAGSPVPAARETLPGALDAAGRLDPAAAAELMAQARAAFTSGLATAAAISAGITALLVAAALSLARRPDPGTGTGTGTDTGPTATDEDRELAGQHR</sequence>
<dbReference type="EMBL" id="JBBEGL010000001">
    <property type="protein sequence ID" value="MEJ2885810.1"/>
    <property type="molecule type" value="Genomic_DNA"/>
</dbReference>
<keyword evidence="6 8" id="KW-0472">Membrane</keyword>
<proteinExistence type="predicted"/>
<feature type="transmembrane region" description="Helical" evidence="8">
    <location>
        <begin position="237"/>
        <end position="256"/>
    </location>
</feature>
<gene>
    <name evidence="10" type="ORF">WCD41_05060</name>
</gene>
<name>A0ABU8N1I4_9PSEU</name>
<evidence type="ECO:0000256" key="3">
    <source>
        <dbReference type="ARBA" id="ARBA00022475"/>
    </source>
</evidence>
<feature type="transmembrane region" description="Helical" evidence="8">
    <location>
        <begin position="111"/>
        <end position="132"/>
    </location>
</feature>
<dbReference type="InterPro" id="IPR036259">
    <property type="entry name" value="MFS_trans_sf"/>
</dbReference>
<evidence type="ECO:0000256" key="5">
    <source>
        <dbReference type="ARBA" id="ARBA00022989"/>
    </source>
</evidence>
<feature type="transmembrane region" description="Helical" evidence="8">
    <location>
        <begin position="338"/>
        <end position="357"/>
    </location>
</feature>
<feature type="region of interest" description="Disordered" evidence="7">
    <location>
        <begin position="497"/>
        <end position="526"/>
    </location>
</feature>
<feature type="transmembrane region" description="Helical" evidence="8">
    <location>
        <begin position="21"/>
        <end position="42"/>
    </location>
</feature>
<dbReference type="Pfam" id="PF07690">
    <property type="entry name" value="MFS_1"/>
    <property type="match status" value="1"/>
</dbReference>
<dbReference type="PANTHER" id="PTHR42718:SF47">
    <property type="entry name" value="METHYL VIOLOGEN RESISTANCE PROTEIN SMVA"/>
    <property type="match status" value="1"/>
</dbReference>
<dbReference type="PROSITE" id="PS50850">
    <property type="entry name" value="MFS"/>
    <property type="match status" value="1"/>
</dbReference>
<protein>
    <submittedName>
        <fullName evidence="10">MFS transporter</fullName>
    </submittedName>
</protein>
<dbReference type="Gene3D" id="1.20.1250.20">
    <property type="entry name" value="MFS general substrate transporter like domains"/>
    <property type="match status" value="1"/>
</dbReference>
<evidence type="ECO:0000256" key="6">
    <source>
        <dbReference type="ARBA" id="ARBA00023136"/>
    </source>
</evidence>
<dbReference type="CDD" id="cd17321">
    <property type="entry name" value="MFS_MMR_MDR_like"/>
    <property type="match status" value="1"/>
</dbReference>
<organism evidence="10 11">
    <name type="scientific">Actinomycetospora aeridis</name>
    <dbReference type="NCBI Taxonomy" id="3129231"/>
    <lineage>
        <taxon>Bacteria</taxon>
        <taxon>Bacillati</taxon>
        <taxon>Actinomycetota</taxon>
        <taxon>Actinomycetes</taxon>
        <taxon>Pseudonocardiales</taxon>
        <taxon>Pseudonocardiaceae</taxon>
        <taxon>Actinomycetospora</taxon>
    </lineage>
</organism>
<dbReference type="InterPro" id="IPR011701">
    <property type="entry name" value="MFS"/>
</dbReference>
<evidence type="ECO:0000256" key="7">
    <source>
        <dbReference type="SAM" id="MobiDB-lite"/>
    </source>
</evidence>
<feature type="transmembrane region" description="Helical" evidence="8">
    <location>
        <begin position="310"/>
        <end position="331"/>
    </location>
</feature>
<feature type="transmembrane region" description="Helical" evidence="8">
    <location>
        <begin position="205"/>
        <end position="225"/>
    </location>
</feature>
<dbReference type="RefSeq" id="WP_337712270.1">
    <property type="nucleotide sequence ID" value="NZ_JBBEGL010000001.1"/>
</dbReference>
<feature type="transmembrane region" description="Helical" evidence="8">
    <location>
        <begin position="86"/>
        <end position="105"/>
    </location>
</feature>
<feature type="domain" description="Major facilitator superfamily (MFS) profile" evidence="9">
    <location>
        <begin position="20"/>
        <end position="499"/>
    </location>
</feature>
<feature type="transmembrane region" description="Helical" evidence="8">
    <location>
        <begin position="277"/>
        <end position="298"/>
    </location>
</feature>
<evidence type="ECO:0000256" key="4">
    <source>
        <dbReference type="ARBA" id="ARBA00022692"/>
    </source>
</evidence>
<keyword evidence="3" id="KW-1003">Cell membrane</keyword>
<evidence type="ECO:0000259" key="9">
    <source>
        <dbReference type="PROSITE" id="PS50850"/>
    </source>
</evidence>
<dbReference type="PANTHER" id="PTHR42718">
    <property type="entry name" value="MAJOR FACILITATOR SUPERFAMILY MULTIDRUG TRANSPORTER MFSC"/>
    <property type="match status" value="1"/>
</dbReference>
<feature type="transmembrane region" description="Helical" evidence="8">
    <location>
        <begin position="170"/>
        <end position="193"/>
    </location>
</feature>
<evidence type="ECO:0000256" key="1">
    <source>
        <dbReference type="ARBA" id="ARBA00004651"/>
    </source>
</evidence>
<reference evidence="10 11" key="1">
    <citation type="submission" date="2024-03" db="EMBL/GenBank/DDBJ databases">
        <title>Actinomycetospora sp. OC33-EN06, a novel actinomycete isolated from wild orchid (Aerides multiflora).</title>
        <authorList>
            <person name="Suriyachadkun C."/>
        </authorList>
    </citation>
    <scope>NUCLEOTIDE SEQUENCE [LARGE SCALE GENOMIC DNA]</scope>
    <source>
        <strain evidence="10 11">OC33-EN06</strain>
    </source>
</reference>
<evidence type="ECO:0000256" key="2">
    <source>
        <dbReference type="ARBA" id="ARBA00022448"/>
    </source>
</evidence>